<evidence type="ECO:0000313" key="2">
    <source>
        <dbReference type="Proteomes" id="UP000887565"/>
    </source>
</evidence>
<accession>A0A915IUM9</accession>
<dbReference type="AlphaFoldDB" id="A0A915IUM9"/>
<dbReference type="InterPro" id="IPR006149">
    <property type="entry name" value="EB_dom"/>
</dbReference>
<dbReference type="WBParaSite" id="nRc.2.0.1.t17536-RA">
    <property type="protein sequence ID" value="nRc.2.0.1.t17536-RA"/>
    <property type="gene ID" value="nRc.2.0.1.g17536"/>
</dbReference>
<sequence length="231" mass="26027">MIPFSAVPTAFNETCHYRGKWVTCNGTHLQKECDQTPGSATYAKLGDTCRTNADCTVAYSYCNHRACSCRKSFVAYNGLCQPTAQFSIMLPWVVQTMELIFVSNMLRQEDVDQRAPKRPGRHPGHCCPNPTAGSTYAPVCPESRKVYDTCEISREKDETKKQCPPETQCLRMKSETTGVCCRLPCNLSYYVNFDGQCYALNLELDSPCDFNEQCPNYAVSHLFDEIKNSET</sequence>
<feature type="domain" description="EB" evidence="1">
    <location>
        <begin position="29"/>
        <end position="80"/>
    </location>
</feature>
<reference evidence="3" key="1">
    <citation type="submission" date="2022-11" db="UniProtKB">
        <authorList>
            <consortium name="WormBaseParasite"/>
        </authorList>
    </citation>
    <scope>IDENTIFICATION</scope>
</reference>
<protein>
    <submittedName>
        <fullName evidence="3">EB domain-containing protein</fullName>
    </submittedName>
</protein>
<proteinExistence type="predicted"/>
<keyword evidence="2" id="KW-1185">Reference proteome</keyword>
<organism evidence="2 3">
    <name type="scientific">Romanomermis culicivorax</name>
    <name type="common">Nematode worm</name>
    <dbReference type="NCBI Taxonomy" id="13658"/>
    <lineage>
        <taxon>Eukaryota</taxon>
        <taxon>Metazoa</taxon>
        <taxon>Ecdysozoa</taxon>
        <taxon>Nematoda</taxon>
        <taxon>Enoplea</taxon>
        <taxon>Dorylaimia</taxon>
        <taxon>Mermithida</taxon>
        <taxon>Mermithoidea</taxon>
        <taxon>Mermithidae</taxon>
        <taxon>Romanomermis</taxon>
    </lineage>
</organism>
<evidence type="ECO:0000313" key="3">
    <source>
        <dbReference type="WBParaSite" id="nRc.2.0.1.t17536-RA"/>
    </source>
</evidence>
<dbReference type="Proteomes" id="UP000887565">
    <property type="component" value="Unplaced"/>
</dbReference>
<evidence type="ECO:0000259" key="1">
    <source>
        <dbReference type="Pfam" id="PF01683"/>
    </source>
</evidence>
<dbReference type="Pfam" id="PF01683">
    <property type="entry name" value="EB"/>
    <property type="match status" value="1"/>
</dbReference>
<name>A0A915IUM9_ROMCU</name>